<gene>
    <name evidence="1" type="ORF">CCAP1982_LOCUS14070</name>
</gene>
<dbReference type="EMBL" id="CAJHJT010000034">
    <property type="protein sequence ID" value="CAD7005719.1"/>
    <property type="molecule type" value="Genomic_DNA"/>
</dbReference>
<name>A0A811V2M1_CERCA</name>
<dbReference type="AlphaFoldDB" id="A0A811V2M1"/>
<dbReference type="Proteomes" id="UP000606786">
    <property type="component" value="Unassembled WGS sequence"/>
</dbReference>
<sequence>MSNQADDSVDAATAWKVDIDKKKGSTSAQAGALLSAQSSVSLKFTDIVSLLANVVGGNMGKYSNQHLL</sequence>
<protein>
    <submittedName>
        <fullName evidence="1">(Mediterranean fruit fly) hypothetical protein</fullName>
    </submittedName>
</protein>
<proteinExistence type="predicted"/>
<comment type="caution">
    <text evidence="1">The sequence shown here is derived from an EMBL/GenBank/DDBJ whole genome shotgun (WGS) entry which is preliminary data.</text>
</comment>
<evidence type="ECO:0000313" key="2">
    <source>
        <dbReference type="Proteomes" id="UP000606786"/>
    </source>
</evidence>
<keyword evidence="2" id="KW-1185">Reference proteome</keyword>
<accession>A0A811V2M1</accession>
<evidence type="ECO:0000313" key="1">
    <source>
        <dbReference type="EMBL" id="CAD7005719.1"/>
    </source>
</evidence>
<reference evidence="1" key="1">
    <citation type="submission" date="2020-11" db="EMBL/GenBank/DDBJ databases">
        <authorList>
            <person name="Whitehead M."/>
        </authorList>
    </citation>
    <scope>NUCLEOTIDE SEQUENCE</scope>
    <source>
        <strain evidence="1">EGII</strain>
    </source>
</reference>
<organism evidence="1 2">
    <name type="scientific">Ceratitis capitata</name>
    <name type="common">Mediterranean fruit fly</name>
    <name type="synonym">Tephritis capitata</name>
    <dbReference type="NCBI Taxonomy" id="7213"/>
    <lineage>
        <taxon>Eukaryota</taxon>
        <taxon>Metazoa</taxon>
        <taxon>Ecdysozoa</taxon>
        <taxon>Arthropoda</taxon>
        <taxon>Hexapoda</taxon>
        <taxon>Insecta</taxon>
        <taxon>Pterygota</taxon>
        <taxon>Neoptera</taxon>
        <taxon>Endopterygota</taxon>
        <taxon>Diptera</taxon>
        <taxon>Brachycera</taxon>
        <taxon>Muscomorpha</taxon>
        <taxon>Tephritoidea</taxon>
        <taxon>Tephritidae</taxon>
        <taxon>Ceratitis</taxon>
        <taxon>Ceratitis</taxon>
    </lineage>
</organism>